<feature type="compositionally biased region" description="Gly residues" evidence="1">
    <location>
        <begin position="268"/>
        <end position="284"/>
    </location>
</feature>
<reference evidence="3 4" key="1">
    <citation type="submission" date="2020-02" db="EMBL/GenBank/DDBJ databases">
        <authorList>
            <person name="Kim H.M."/>
            <person name="Jeon C.O."/>
        </authorList>
    </citation>
    <scope>NUCLEOTIDE SEQUENCE [LARGE SCALE GENOMIC DNA]</scope>
    <source>
        <strain evidence="3 4">PeD5</strain>
    </source>
</reference>
<name>A0A6M1LJG0_9PROT</name>
<reference evidence="3 4" key="2">
    <citation type="submission" date="2020-03" db="EMBL/GenBank/DDBJ databases">
        <title>Roseomonas stagni sp. nov., isolated from pond water in Japan.</title>
        <authorList>
            <person name="Furuhata K."/>
            <person name="Miyamoto H."/>
            <person name="Goto K."/>
        </authorList>
    </citation>
    <scope>NUCLEOTIDE SEQUENCE [LARGE SCALE GENOMIC DNA]</scope>
    <source>
        <strain evidence="3 4">PeD5</strain>
    </source>
</reference>
<feature type="compositionally biased region" description="Low complexity" evidence="1">
    <location>
        <begin position="256"/>
        <end position="267"/>
    </location>
</feature>
<evidence type="ECO:0000256" key="2">
    <source>
        <dbReference type="SAM" id="SignalP"/>
    </source>
</evidence>
<dbReference type="RefSeq" id="WP_164694201.1">
    <property type="nucleotide sequence ID" value="NZ_JAAIKB010000003.1"/>
</dbReference>
<feature type="signal peptide" evidence="2">
    <location>
        <begin position="1"/>
        <end position="21"/>
    </location>
</feature>
<keyword evidence="4" id="KW-1185">Reference proteome</keyword>
<feature type="region of interest" description="Disordered" evidence="1">
    <location>
        <begin position="242"/>
        <end position="339"/>
    </location>
</feature>
<evidence type="ECO:0000256" key="1">
    <source>
        <dbReference type="SAM" id="MobiDB-lite"/>
    </source>
</evidence>
<organism evidence="3 4">
    <name type="scientific">Falsiroseomonas algicola</name>
    <dbReference type="NCBI Taxonomy" id="2716930"/>
    <lineage>
        <taxon>Bacteria</taxon>
        <taxon>Pseudomonadati</taxon>
        <taxon>Pseudomonadota</taxon>
        <taxon>Alphaproteobacteria</taxon>
        <taxon>Acetobacterales</taxon>
        <taxon>Roseomonadaceae</taxon>
        <taxon>Falsiroseomonas</taxon>
    </lineage>
</organism>
<dbReference type="Proteomes" id="UP000475385">
    <property type="component" value="Unassembled WGS sequence"/>
</dbReference>
<protein>
    <submittedName>
        <fullName evidence="3">Uncharacterized protein</fullName>
    </submittedName>
</protein>
<comment type="caution">
    <text evidence="3">The sequence shown here is derived from an EMBL/GenBank/DDBJ whole genome shotgun (WGS) entry which is preliminary data.</text>
</comment>
<gene>
    <name evidence="3" type="ORF">G3576_09750</name>
</gene>
<accession>A0A6M1LJG0</accession>
<evidence type="ECO:0000313" key="4">
    <source>
        <dbReference type="Proteomes" id="UP000475385"/>
    </source>
</evidence>
<sequence>MFLRAAALAALPVLLALPARAQSFEGPVTGTLDCPARSLFDSGSTPVRGQVRGGEMTVTLPEMVVSGRILNLGAAAVRLEGENRQGTAAFTGVVLAGGQLHARGVIGDRPCNLNLVLSAGAAPPSATPQAAAPRPAAGAASMDGAWAGTVSCPTRSLSDSGEMAARATVVNNVLTLSFEDVRMQGRIIGVNPTPLMRLDGQGPRSGAASFDGVIVTPARIHARGLVGQQPCNVNLTPARAVPPPVQAAPRPPVAQPPAQQAARPPLDGGVGKPGGPISQGGQGFGEEKSPIPGPAPPAPDPVRPPPVASAPRPVVPAPAASPAPAPAPTARPPSAAAADQLACALAGTCPPPQR</sequence>
<feature type="compositionally biased region" description="Pro residues" evidence="1">
    <location>
        <begin position="291"/>
        <end position="331"/>
    </location>
</feature>
<dbReference type="EMBL" id="JAAIKB010000003">
    <property type="protein sequence ID" value="NGM20297.1"/>
    <property type="molecule type" value="Genomic_DNA"/>
</dbReference>
<proteinExistence type="predicted"/>
<keyword evidence="2" id="KW-0732">Signal</keyword>
<feature type="compositionally biased region" description="Pro residues" evidence="1">
    <location>
        <begin position="242"/>
        <end position="255"/>
    </location>
</feature>
<feature type="chain" id="PRO_5027059869" evidence="2">
    <location>
        <begin position="22"/>
        <end position="354"/>
    </location>
</feature>
<evidence type="ECO:0000313" key="3">
    <source>
        <dbReference type="EMBL" id="NGM20297.1"/>
    </source>
</evidence>
<dbReference type="AlphaFoldDB" id="A0A6M1LJG0"/>